<feature type="compositionally biased region" description="Basic and acidic residues" evidence="1">
    <location>
        <begin position="59"/>
        <end position="71"/>
    </location>
</feature>
<dbReference type="EMBL" id="GBRH01256141">
    <property type="protein sequence ID" value="JAD41754.1"/>
    <property type="molecule type" value="Transcribed_RNA"/>
</dbReference>
<feature type="region of interest" description="Disordered" evidence="1">
    <location>
        <begin position="28"/>
        <end position="71"/>
    </location>
</feature>
<evidence type="ECO:0000256" key="1">
    <source>
        <dbReference type="SAM" id="MobiDB-lite"/>
    </source>
</evidence>
<protein>
    <submittedName>
        <fullName evidence="2">Uncharacterized protein</fullName>
    </submittedName>
</protein>
<proteinExistence type="predicted"/>
<name>A0A0A8ZQQ0_ARUDO</name>
<reference evidence="2" key="2">
    <citation type="journal article" date="2015" name="Data Brief">
        <title>Shoot transcriptome of the giant reed, Arundo donax.</title>
        <authorList>
            <person name="Barrero R.A."/>
            <person name="Guerrero F.D."/>
            <person name="Moolhuijzen P."/>
            <person name="Goolsby J.A."/>
            <person name="Tidwell J."/>
            <person name="Bellgard S.E."/>
            <person name="Bellgard M.I."/>
        </authorList>
    </citation>
    <scope>NUCLEOTIDE SEQUENCE</scope>
    <source>
        <tissue evidence="2">Shoot tissue taken approximately 20 cm above the soil surface</tissue>
    </source>
</reference>
<evidence type="ECO:0000313" key="2">
    <source>
        <dbReference type="EMBL" id="JAD41754.1"/>
    </source>
</evidence>
<organism evidence="2">
    <name type="scientific">Arundo donax</name>
    <name type="common">Giant reed</name>
    <name type="synonym">Donax arundinaceus</name>
    <dbReference type="NCBI Taxonomy" id="35708"/>
    <lineage>
        <taxon>Eukaryota</taxon>
        <taxon>Viridiplantae</taxon>
        <taxon>Streptophyta</taxon>
        <taxon>Embryophyta</taxon>
        <taxon>Tracheophyta</taxon>
        <taxon>Spermatophyta</taxon>
        <taxon>Magnoliopsida</taxon>
        <taxon>Liliopsida</taxon>
        <taxon>Poales</taxon>
        <taxon>Poaceae</taxon>
        <taxon>PACMAD clade</taxon>
        <taxon>Arundinoideae</taxon>
        <taxon>Arundineae</taxon>
        <taxon>Arundo</taxon>
    </lineage>
</organism>
<reference evidence="2" key="1">
    <citation type="submission" date="2014-09" db="EMBL/GenBank/DDBJ databases">
        <authorList>
            <person name="Magalhaes I.L.F."/>
            <person name="Oliveira U."/>
            <person name="Santos F.R."/>
            <person name="Vidigal T.H.D.A."/>
            <person name="Brescovit A.D."/>
            <person name="Santos A.J."/>
        </authorList>
    </citation>
    <scope>NUCLEOTIDE SEQUENCE</scope>
    <source>
        <tissue evidence="2">Shoot tissue taken approximately 20 cm above the soil surface</tissue>
    </source>
</reference>
<sequence>MLEEHCPILKVVPLKLCSLTQQPPGGISFHILQTSHSIPPQEKHPRQHGNSSASSPPPEHGKAHEAIEDCF</sequence>
<dbReference type="AlphaFoldDB" id="A0A0A8ZQQ0"/>
<accession>A0A0A8ZQQ0</accession>